<keyword evidence="1" id="KW-1133">Transmembrane helix</keyword>
<organism evidence="2 3">
    <name type="scientific">Methanothermus fervidus (strain ATCC 43054 / DSM 2088 / JCM 10308 / V24 S)</name>
    <dbReference type="NCBI Taxonomy" id="523846"/>
    <lineage>
        <taxon>Archaea</taxon>
        <taxon>Methanobacteriati</taxon>
        <taxon>Methanobacteriota</taxon>
        <taxon>Methanomada group</taxon>
        <taxon>Methanobacteria</taxon>
        <taxon>Methanobacteriales</taxon>
        <taxon>Methanothermaceae</taxon>
        <taxon>Methanothermus</taxon>
    </lineage>
</organism>
<keyword evidence="3" id="KW-1185">Reference proteome</keyword>
<dbReference type="STRING" id="523846.Mfer_0331"/>
<keyword evidence="1" id="KW-0812">Transmembrane</keyword>
<feature type="transmembrane region" description="Helical" evidence="1">
    <location>
        <begin position="6"/>
        <end position="26"/>
    </location>
</feature>
<dbReference type="KEGG" id="mfv:Mfer_0331"/>
<accession>E3GXV2</accession>
<dbReference type="AlphaFoldDB" id="E3GXV2"/>
<reference evidence="2 3" key="1">
    <citation type="journal article" date="2010" name="Stand. Genomic Sci.">
        <title>Complete genome sequence of Methanothermus fervidus type strain (V24S).</title>
        <authorList>
            <person name="Anderson I."/>
            <person name="Djao O.D."/>
            <person name="Misra M."/>
            <person name="Chertkov O."/>
            <person name="Nolan M."/>
            <person name="Lucas S."/>
            <person name="Lapidus A."/>
            <person name="Del Rio T.G."/>
            <person name="Tice H."/>
            <person name="Cheng J.F."/>
            <person name="Tapia R."/>
            <person name="Han C."/>
            <person name="Goodwin L."/>
            <person name="Pitluck S."/>
            <person name="Liolios K."/>
            <person name="Ivanova N."/>
            <person name="Mavromatis K."/>
            <person name="Mikhailova N."/>
            <person name="Pati A."/>
            <person name="Brambilla E."/>
            <person name="Chen A."/>
            <person name="Palaniappan K."/>
            <person name="Land M."/>
            <person name="Hauser L."/>
            <person name="Chang Y.J."/>
            <person name="Jeffries C.D."/>
            <person name="Sikorski J."/>
            <person name="Spring S."/>
            <person name="Rohde M."/>
            <person name="Eichinger K."/>
            <person name="Huber H."/>
            <person name="Wirth R."/>
            <person name="Goker M."/>
            <person name="Detter J.C."/>
            <person name="Woyke T."/>
            <person name="Bristow J."/>
            <person name="Eisen J.A."/>
            <person name="Markowitz V."/>
            <person name="Hugenholtz P."/>
            <person name="Klenk H.P."/>
            <person name="Kyrpides N.C."/>
        </authorList>
    </citation>
    <scope>NUCLEOTIDE SEQUENCE [LARGE SCALE GENOMIC DNA]</scope>
    <source>
        <strain evidence="3">ATCC 43054 / DSM 2088 / JCM 10308 / V24 S</strain>
    </source>
</reference>
<dbReference type="HOGENOM" id="CLU_2475991_0_0_2"/>
<name>E3GXV2_METFV</name>
<protein>
    <submittedName>
        <fullName evidence="2">Uncharacterized protein</fullName>
    </submittedName>
</protein>
<keyword evidence="1" id="KW-0472">Membrane</keyword>
<evidence type="ECO:0000256" key="1">
    <source>
        <dbReference type="SAM" id="Phobius"/>
    </source>
</evidence>
<dbReference type="Proteomes" id="UP000002315">
    <property type="component" value="Chromosome"/>
</dbReference>
<proteinExistence type="predicted"/>
<dbReference type="EMBL" id="CP002278">
    <property type="protein sequence ID" value="ADP77134.1"/>
    <property type="molecule type" value="Genomic_DNA"/>
</dbReference>
<gene>
    <name evidence="2" type="ordered locus">Mfer_0331</name>
</gene>
<evidence type="ECO:0000313" key="2">
    <source>
        <dbReference type="EMBL" id="ADP77134.1"/>
    </source>
</evidence>
<sequence length="87" mass="9886">MQKNLLIVISGVMLLGMFVSFIIMFLEPQQIPTIKIVENKTNNTSTSIPQYQQNDKYQSYYKGGENDTYIPKSKVNVEYNSTNKTGG</sequence>
<evidence type="ECO:0000313" key="3">
    <source>
        <dbReference type="Proteomes" id="UP000002315"/>
    </source>
</evidence>